<dbReference type="EMBL" id="BJNT01000030">
    <property type="protein sequence ID" value="GEC87575.1"/>
    <property type="molecule type" value="Genomic_DNA"/>
</dbReference>
<gene>
    <name evidence="1" type="ORF">CVA01_28890</name>
</gene>
<accession>A0A4Y4C3G5</accession>
<organism evidence="1 2">
    <name type="scientific">Corynebacterium variabile</name>
    <dbReference type="NCBI Taxonomy" id="1727"/>
    <lineage>
        <taxon>Bacteria</taxon>
        <taxon>Bacillati</taxon>
        <taxon>Actinomycetota</taxon>
        <taxon>Actinomycetes</taxon>
        <taxon>Mycobacteriales</taxon>
        <taxon>Corynebacteriaceae</taxon>
        <taxon>Corynebacterium</taxon>
    </lineage>
</organism>
<evidence type="ECO:0000313" key="1">
    <source>
        <dbReference type="EMBL" id="GEC87575.1"/>
    </source>
</evidence>
<dbReference type="AlphaFoldDB" id="A0A4Y4C3G5"/>
<reference evidence="1 2" key="1">
    <citation type="submission" date="2019-06" db="EMBL/GenBank/DDBJ databases">
        <title>Whole genome shotgun sequence of Corynebacterium variabile NBRC 15286.</title>
        <authorList>
            <person name="Hosoyama A."/>
            <person name="Uohara A."/>
            <person name="Ohji S."/>
            <person name="Ichikawa N."/>
        </authorList>
    </citation>
    <scope>NUCLEOTIDE SEQUENCE [LARGE SCALE GENOMIC DNA]</scope>
    <source>
        <strain evidence="1 2">NBRC 15286</strain>
    </source>
</reference>
<comment type="caution">
    <text evidence="1">The sequence shown here is derived from an EMBL/GenBank/DDBJ whole genome shotgun (WGS) entry which is preliminary data.</text>
</comment>
<protein>
    <submittedName>
        <fullName evidence="1">Uncharacterized protein</fullName>
    </submittedName>
</protein>
<name>A0A4Y4C3G5_9CORY</name>
<sequence>MPDQTTPTPDPEATRSGHRLIGVIHRVSHRDMAGTAHTRCGRAYPAGTAHFTPRGPAARAEYQKSPCPECEFITRVNRELDRDMTEADQ</sequence>
<proteinExistence type="predicted"/>
<dbReference type="Proteomes" id="UP000319986">
    <property type="component" value="Unassembled WGS sequence"/>
</dbReference>
<evidence type="ECO:0000313" key="2">
    <source>
        <dbReference type="Proteomes" id="UP000319986"/>
    </source>
</evidence>